<name>H0F8Q9_9BURK</name>
<keyword evidence="1" id="KW-0472">Membrane</keyword>
<organism evidence="2 3">
    <name type="scientific">Achromobacter arsenitoxydans SY8</name>
    <dbReference type="NCBI Taxonomy" id="477184"/>
    <lineage>
        <taxon>Bacteria</taxon>
        <taxon>Pseudomonadati</taxon>
        <taxon>Pseudomonadota</taxon>
        <taxon>Betaproteobacteria</taxon>
        <taxon>Burkholderiales</taxon>
        <taxon>Alcaligenaceae</taxon>
        <taxon>Achromobacter</taxon>
    </lineage>
</organism>
<evidence type="ECO:0000256" key="1">
    <source>
        <dbReference type="SAM" id="Phobius"/>
    </source>
</evidence>
<feature type="transmembrane region" description="Helical" evidence="1">
    <location>
        <begin position="81"/>
        <end position="103"/>
    </location>
</feature>
<dbReference type="STRING" id="477184.KYC_15787"/>
<feature type="transmembrane region" description="Helical" evidence="1">
    <location>
        <begin position="403"/>
        <end position="424"/>
    </location>
</feature>
<keyword evidence="1" id="KW-1133">Transmembrane helix</keyword>
<dbReference type="EMBL" id="AGUF01000054">
    <property type="protein sequence ID" value="EHK65373.1"/>
    <property type="molecule type" value="Genomic_DNA"/>
</dbReference>
<reference evidence="2 3" key="1">
    <citation type="journal article" date="2012" name="J. Bacteriol.">
        <title>Genome sequence of the highly efficient arsenite-oxidizing bacterium Achromobacter arsenitoxydans SY8.</title>
        <authorList>
            <person name="Li X."/>
            <person name="Hu Y."/>
            <person name="Gong J."/>
            <person name="Lin Y."/>
            <person name="Johnstone L."/>
            <person name="Rensing C."/>
            <person name="Wang G."/>
        </authorList>
    </citation>
    <scope>NUCLEOTIDE SEQUENCE [LARGE SCALE GENOMIC DNA]</scope>
    <source>
        <strain evidence="2 3">SY8</strain>
    </source>
</reference>
<proteinExistence type="predicted"/>
<dbReference type="eggNOG" id="ENOG5032UQM">
    <property type="taxonomic scope" value="Bacteria"/>
</dbReference>
<comment type="caution">
    <text evidence="2">The sequence shown here is derived from an EMBL/GenBank/DDBJ whole genome shotgun (WGS) entry which is preliminary data.</text>
</comment>
<gene>
    <name evidence="2" type="ORF">KYC_15787</name>
</gene>
<evidence type="ECO:0000313" key="3">
    <source>
        <dbReference type="Proteomes" id="UP000003113"/>
    </source>
</evidence>
<dbReference type="AlphaFoldDB" id="H0F8Q9"/>
<evidence type="ECO:0000313" key="2">
    <source>
        <dbReference type="EMBL" id="EHK65373.1"/>
    </source>
</evidence>
<feature type="transmembrane region" description="Helical" evidence="1">
    <location>
        <begin position="50"/>
        <end position="69"/>
    </location>
</feature>
<feature type="transmembrane region" description="Helical" evidence="1">
    <location>
        <begin position="12"/>
        <end position="30"/>
    </location>
</feature>
<sequence>MNVKQAQIRQLLFLIVLTVIYLSFELGFNARLLDVVGSRATPHDIEELEFFGRTLSGIAAALVVLQLLLTRRLATGGRPSYLKIAVACAVTALLVFSAIKMLVNVLVDTRDGDFRRVATNSGLLQRSLVQGDLHLDGLVDDDVYARPEGKAFLAVFQVLLSNIDNLDEKVEPKKRQVIRTDLQRQMKTFTFDDREVRMTAPGIRGYHQVYTSVMQSVGERWRQYAGVPVANDINLAREQDRAWGDYRRSLSRRGWTPQNVPARYQSRVVQDVRKRVPVPADWQPHDRATFNEAVAQQYWKTMRSKTVRVEGDAIPPGLSYEDFVARPGVQRLLRQTLMVPANMPVAPNYTDPASFKRLYDGMLDRAVDEAMPRFSASSADFARGGQHYQLGQDAARAAIVPPVALLCSLLGAVGHFAKLLYLIAKLIVWLRTPAGQQPRRTATRAAGLALVLTLVCVWTAFSFMQNGVTRSELFQQMSRTDASDDDESLGQALQRRVLANIAHVVVVGQAYTYPFNEAVRTHVLGGLRFGYHGDPA</sequence>
<dbReference type="Proteomes" id="UP000003113">
    <property type="component" value="Unassembled WGS sequence"/>
</dbReference>
<accession>H0F8Q9</accession>
<feature type="transmembrane region" description="Helical" evidence="1">
    <location>
        <begin position="445"/>
        <end position="464"/>
    </location>
</feature>
<keyword evidence="1" id="KW-0812">Transmembrane</keyword>
<keyword evidence="3" id="KW-1185">Reference proteome</keyword>
<protein>
    <submittedName>
        <fullName evidence="2">Uncharacterized protein</fullName>
    </submittedName>
</protein>
<dbReference type="PATRIC" id="fig|477184.5.peg.3110"/>